<dbReference type="STRING" id="1097556.R4XN24"/>
<dbReference type="FunFam" id="3.60.21.10:FF:000020">
    <property type="entry name" value="NT5E isoform 4"/>
    <property type="match status" value="1"/>
</dbReference>
<evidence type="ECO:0000256" key="5">
    <source>
        <dbReference type="ARBA" id="ARBA00022801"/>
    </source>
</evidence>
<dbReference type="Pfam" id="PF02872">
    <property type="entry name" value="5_nucleotid_C"/>
    <property type="match status" value="1"/>
</dbReference>
<evidence type="ECO:0000256" key="1">
    <source>
        <dbReference type="ARBA" id="ARBA00006654"/>
    </source>
</evidence>
<dbReference type="InterPro" id="IPR029052">
    <property type="entry name" value="Metallo-depent_PP-like"/>
</dbReference>
<feature type="domain" description="Calcineurin-like phosphoesterase" evidence="7">
    <location>
        <begin position="31"/>
        <end position="249"/>
    </location>
</feature>
<accession>R4XN24</accession>
<dbReference type="EMBL" id="CAHR02000279">
    <property type="protein sequence ID" value="CCG84644.1"/>
    <property type="molecule type" value="Genomic_DNA"/>
</dbReference>
<evidence type="ECO:0000256" key="4">
    <source>
        <dbReference type="ARBA" id="ARBA00022741"/>
    </source>
</evidence>
<name>R4XN24_TAPDE</name>
<keyword evidence="3 6" id="KW-0732">Signal</keyword>
<keyword evidence="4 6" id="KW-0547">Nucleotide-binding</keyword>
<dbReference type="GO" id="GO:0016788">
    <property type="term" value="F:hydrolase activity, acting on ester bonds"/>
    <property type="evidence" value="ECO:0007669"/>
    <property type="project" value="InterPro"/>
</dbReference>
<dbReference type="Gene3D" id="3.60.21.10">
    <property type="match status" value="1"/>
</dbReference>
<dbReference type="SUPFAM" id="SSF56300">
    <property type="entry name" value="Metallo-dependent phosphatases"/>
    <property type="match status" value="1"/>
</dbReference>
<keyword evidence="10" id="KW-1185">Reference proteome</keyword>
<dbReference type="PROSITE" id="PS00786">
    <property type="entry name" value="5_NUCLEOTIDASE_2"/>
    <property type="match status" value="1"/>
</dbReference>
<dbReference type="GO" id="GO:0009166">
    <property type="term" value="P:nucleotide catabolic process"/>
    <property type="evidence" value="ECO:0007669"/>
    <property type="project" value="InterPro"/>
</dbReference>
<dbReference type="AlphaFoldDB" id="R4XN24"/>
<dbReference type="PRINTS" id="PR01607">
    <property type="entry name" value="APYRASEFAMLY"/>
</dbReference>
<comment type="caution">
    <text evidence="9">The sequence shown here is derived from an EMBL/GenBank/DDBJ whole genome shotgun (WGS) entry which is preliminary data.</text>
</comment>
<dbReference type="InterPro" id="IPR036907">
    <property type="entry name" value="5'-Nucleotdase_C_sf"/>
</dbReference>
<dbReference type="InterPro" id="IPR004843">
    <property type="entry name" value="Calcineurin-like_PHP"/>
</dbReference>
<dbReference type="InterPro" id="IPR006179">
    <property type="entry name" value="5_nucleotidase/apyrase"/>
</dbReference>
<feature type="domain" description="5'-Nucleotidase C-terminal" evidence="8">
    <location>
        <begin position="337"/>
        <end position="494"/>
    </location>
</feature>
<dbReference type="CDD" id="cd07409">
    <property type="entry name" value="MPP_CD73_N"/>
    <property type="match status" value="1"/>
</dbReference>
<dbReference type="SUPFAM" id="SSF55816">
    <property type="entry name" value="5'-nucleotidase (syn. UDP-sugar hydrolase), C-terminal domain"/>
    <property type="match status" value="1"/>
</dbReference>
<dbReference type="InterPro" id="IPR008334">
    <property type="entry name" value="5'-Nucleotdase_C"/>
</dbReference>
<dbReference type="VEuPathDB" id="FungiDB:TAPDE_005147"/>
<evidence type="ECO:0000256" key="3">
    <source>
        <dbReference type="ARBA" id="ARBA00022729"/>
    </source>
</evidence>
<evidence type="ECO:0000259" key="8">
    <source>
        <dbReference type="Pfam" id="PF02872"/>
    </source>
</evidence>
<keyword evidence="5 6" id="KW-0378">Hydrolase</keyword>
<sequence>MKSACQILLLWLAAAATSFAESAAHVPSTLSIIHVNDVHSHIDEFNKYGTDCVPSSLLNTATGPGCGGGYARIKATVDKLQSEHPHNLLLNAGDEFQGTMFYTYYKGEKTAEIVNEMKFDAATIGNHEFDDGPEHLASYLRNLTVPIVCANVNTSIKELSSQLIPYTIIERYQVGIIGVVTPETSSVSSPGEDVDFIEPIDLMQDLIDDLHSQGIKRIIALTHIGYGADIQLVQQTKGLSLVVGGHSHTFLGDVPGSEGPYPTVVQDLDGVDVPIVTNGKWGYNLGHLQVTFNDAGRVEVYSGQPIQLLAKDVKQDRKLQEQILAWKKPFLDFANEVVGFAKGSFAQMTCQITECSIGNLVADAMLAAHPQADLALVNAGGLRAGLVRGNITRGQVLTVLPFGSTLVDVSFTGQELWSVMEGIVSWENQETGHEITSFAQVSGIRLHYDSTRPRGSRMSSIHIASGGDGRYRDIDLLRNYTVCTLDFMVSGGDFWWPEKKGFTQTQKVDEVLVKYLHARPAVTPHLDGRIRDASFKGRVKAHAETILSNFQRVVELFLVCFGDFESAGMKLFEWIVLRFLDSFEGGQFR</sequence>
<comment type="similarity">
    <text evidence="1 6">Belongs to the 5'-nucleotidase family.</text>
</comment>
<keyword evidence="2" id="KW-0479">Metal-binding</keyword>
<feature type="chain" id="PRO_5005145435" description="5'-nucleotidase" evidence="6">
    <location>
        <begin position="21"/>
        <end position="589"/>
    </location>
</feature>
<evidence type="ECO:0000259" key="7">
    <source>
        <dbReference type="Pfam" id="PF00149"/>
    </source>
</evidence>
<dbReference type="GO" id="GO:0000166">
    <property type="term" value="F:nucleotide binding"/>
    <property type="evidence" value="ECO:0007669"/>
    <property type="project" value="UniProtKB-KW"/>
</dbReference>
<dbReference type="Proteomes" id="UP000013776">
    <property type="component" value="Unassembled WGS sequence"/>
</dbReference>
<dbReference type="eggNOG" id="KOG4419">
    <property type="taxonomic scope" value="Eukaryota"/>
</dbReference>
<evidence type="ECO:0000256" key="2">
    <source>
        <dbReference type="ARBA" id="ARBA00022723"/>
    </source>
</evidence>
<organism evidence="9 10">
    <name type="scientific">Taphrina deformans (strain PYCC 5710 / ATCC 11124 / CBS 356.35 / IMI 108563 / JCM 9778 / NBRC 8474)</name>
    <name type="common">Peach leaf curl fungus</name>
    <name type="synonym">Lalaria deformans</name>
    <dbReference type="NCBI Taxonomy" id="1097556"/>
    <lineage>
        <taxon>Eukaryota</taxon>
        <taxon>Fungi</taxon>
        <taxon>Dikarya</taxon>
        <taxon>Ascomycota</taxon>
        <taxon>Taphrinomycotina</taxon>
        <taxon>Taphrinomycetes</taxon>
        <taxon>Taphrinales</taxon>
        <taxon>Taphrinaceae</taxon>
        <taxon>Taphrina</taxon>
    </lineage>
</organism>
<feature type="signal peptide" evidence="6">
    <location>
        <begin position="1"/>
        <end position="20"/>
    </location>
</feature>
<evidence type="ECO:0000313" key="9">
    <source>
        <dbReference type="EMBL" id="CCG84644.1"/>
    </source>
</evidence>
<dbReference type="Gene3D" id="3.90.780.10">
    <property type="entry name" value="5'-Nucleotidase, C-terminal domain"/>
    <property type="match status" value="1"/>
</dbReference>
<protein>
    <recommendedName>
        <fullName evidence="11">5'-nucleotidase</fullName>
    </recommendedName>
</protein>
<reference evidence="9 10" key="1">
    <citation type="journal article" date="2013" name="MBio">
        <title>Genome sequencing of the plant pathogen Taphrina deformans, the causal agent of peach leaf curl.</title>
        <authorList>
            <person name="Cisse O.H."/>
            <person name="Almeida J.M.G.C.F."/>
            <person name="Fonseca A."/>
            <person name="Kumar A.A."/>
            <person name="Salojaervi J."/>
            <person name="Overmyer K."/>
            <person name="Hauser P.M."/>
            <person name="Pagni M."/>
        </authorList>
    </citation>
    <scope>NUCLEOTIDE SEQUENCE [LARGE SCALE GENOMIC DNA]</scope>
    <source>
        <strain evidence="10">PYCC 5710 / ATCC 11124 / CBS 356.35 / IMI 108563 / JCM 9778 / NBRC 8474</strain>
    </source>
</reference>
<dbReference type="InterPro" id="IPR006146">
    <property type="entry name" value="5'-Nucleotdase_CS"/>
</dbReference>
<evidence type="ECO:0008006" key="11">
    <source>
        <dbReference type="Google" id="ProtNLM"/>
    </source>
</evidence>
<dbReference type="OrthoDB" id="7722975at2759"/>
<gene>
    <name evidence="9" type="ORF">TAPDE_005147</name>
</gene>
<evidence type="ECO:0000256" key="6">
    <source>
        <dbReference type="RuleBase" id="RU362119"/>
    </source>
</evidence>
<dbReference type="PANTHER" id="PTHR11575">
    <property type="entry name" value="5'-NUCLEOTIDASE-RELATED"/>
    <property type="match status" value="1"/>
</dbReference>
<proteinExistence type="inferred from homology"/>
<evidence type="ECO:0000313" key="10">
    <source>
        <dbReference type="Proteomes" id="UP000013776"/>
    </source>
</evidence>
<dbReference type="PANTHER" id="PTHR11575:SF24">
    <property type="entry name" value="5'-NUCLEOTIDASE"/>
    <property type="match status" value="1"/>
</dbReference>
<dbReference type="GO" id="GO:0046872">
    <property type="term" value="F:metal ion binding"/>
    <property type="evidence" value="ECO:0007669"/>
    <property type="project" value="UniProtKB-KW"/>
</dbReference>
<dbReference type="Pfam" id="PF00149">
    <property type="entry name" value="Metallophos"/>
    <property type="match status" value="1"/>
</dbReference>